<dbReference type="PATRIC" id="fig|656366.3.peg.2339"/>
<sequence>MGVYVITVVLGLEALGLAAAGVWLTIGVFTQTPHSMASAVFLIVLIFALAAALAAVTVNAFKGFRWTRSAAFVWQLLMVAIAMPALLSGATFTGLALLLPALAAIYYLFTPTVVSFSLRAGGEHPVI</sequence>
<evidence type="ECO:0000256" key="1">
    <source>
        <dbReference type="SAM" id="Phobius"/>
    </source>
</evidence>
<name>A0A0M4QZ34_9MICC</name>
<keyword evidence="1" id="KW-0812">Transmembrane</keyword>
<gene>
    <name evidence="2" type="ORF">AOC05_10840</name>
</gene>
<dbReference type="KEGG" id="aaq:AOC05_10840"/>
<keyword evidence="3" id="KW-1185">Reference proteome</keyword>
<dbReference type="AlphaFoldDB" id="A0A0M4QZ34"/>
<feature type="transmembrane region" description="Helical" evidence="1">
    <location>
        <begin position="36"/>
        <end position="56"/>
    </location>
</feature>
<dbReference type="Proteomes" id="UP000062833">
    <property type="component" value="Chromosome"/>
</dbReference>
<organism evidence="2 3">
    <name type="scientific">Arthrobacter alpinus</name>
    <dbReference type="NCBI Taxonomy" id="656366"/>
    <lineage>
        <taxon>Bacteria</taxon>
        <taxon>Bacillati</taxon>
        <taxon>Actinomycetota</taxon>
        <taxon>Actinomycetes</taxon>
        <taxon>Micrococcales</taxon>
        <taxon>Micrococcaceae</taxon>
        <taxon>Arthrobacter</taxon>
    </lineage>
</organism>
<keyword evidence="1" id="KW-1133">Transmembrane helix</keyword>
<keyword evidence="1" id="KW-0472">Membrane</keyword>
<proteinExistence type="predicted"/>
<feature type="transmembrane region" description="Helical" evidence="1">
    <location>
        <begin position="6"/>
        <end position="29"/>
    </location>
</feature>
<dbReference type="EMBL" id="CP012677">
    <property type="protein sequence ID" value="ALE92690.1"/>
    <property type="molecule type" value="Genomic_DNA"/>
</dbReference>
<accession>A0A0M4QZ34</accession>
<feature type="transmembrane region" description="Helical" evidence="1">
    <location>
        <begin position="76"/>
        <end position="109"/>
    </location>
</feature>
<reference evidence="3" key="1">
    <citation type="submission" date="2015-09" db="EMBL/GenBank/DDBJ databases">
        <title>Complete genome of Arthrobacter alpinus strain R3.8.</title>
        <authorList>
            <person name="See-Too W.S."/>
            <person name="Chan K.G."/>
        </authorList>
    </citation>
    <scope>NUCLEOTIDE SEQUENCE [LARGE SCALE GENOMIC DNA]</scope>
    <source>
        <strain evidence="3">R3.8</strain>
    </source>
</reference>
<evidence type="ECO:0000313" key="3">
    <source>
        <dbReference type="Proteomes" id="UP000062833"/>
    </source>
</evidence>
<protein>
    <submittedName>
        <fullName evidence="2">Uncharacterized protein</fullName>
    </submittedName>
</protein>
<evidence type="ECO:0000313" key="2">
    <source>
        <dbReference type="EMBL" id="ALE92690.1"/>
    </source>
</evidence>